<dbReference type="EnsemblMetazoa" id="GAUT021980-RA">
    <property type="protein sequence ID" value="GAUT021980-PA"/>
    <property type="gene ID" value="GAUT021980"/>
</dbReference>
<protein>
    <submittedName>
        <fullName evidence="1">Uncharacterized protein</fullName>
    </submittedName>
</protein>
<evidence type="ECO:0000313" key="2">
    <source>
        <dbReference type="Proteomes" id="UP000078200"/>
    </source>
</evidence>
<accession>A0A1A9V0P6</accession>
<dbReference type="VEuPathDB" id="VectorBase:GAUT021980"/>
<organism evidence="1 2">
    <name type="scientific">Glossina austeni</name>
    <name type="common">Savannah tsetse fly</name>
    <dbReference type="NCBI Taxonomy" id="7395"/>
    <lineage>
        <taxon>Eukaryota</taxon>
        <taxon>Metazoa</taxon>
        <taxon>Ecdysozoa</taxon>
        <taxon>Arthropoda</taxon>
        <taxon>Hexapoda</taxon>
        <taxon>Insecta</taxon>
        <taxon>Pterygota</taxon>
        <taxon>Neoptera</taxon>
        <taxon>Endopterygota</taxon>
        <taxon>Diptera</taxon>
        <taxon>Brachycera</taxon>
        <taxon>Muscomorpha</taxon>
        <taxon>Hippoboscoidea</taxon>
        <taxon>Glossinidae</taxon>
        <taxon>Glossina</taxon>
    </lineage>
</organism>
<proteinExistence type="predicted"/>
<sequence length="117" mass="13189">MENKSGVGIKVPASVFYRGCLLAKPDRYLRLTVILHFVSTMLMEFVAMHVKRPSSSGNTSSIVKVAMPFLYFKSMISDDAIGLPFLVQSFDLQRNLCQQPEIKSHLTDYVTKGTDKR</sequence>
<keyword evidence="2" id="KW-1185">Reference proteome</keyword>
<evidence type="ECO:0000313" key="1">
    <source>
        <dbReference type="EnsemblMetazoa" id="GAUT021980-PA"/>
    </source>
</evidence>
<reference evidence="1" key="1">
    <citation type="submission" date="2020-05" db="UniProtKB">
        <authorList>
            <consortium name="EnsemblMetazoa"/>
        </authorList>
    </citation>
    <scope>IDENTIFICATION</scope>
    <source>
        <strain evidence="1">TTRI</strain>
    </source>
</reference>
<name>A0A1A9V0P6_GLOAU</name>
<dbReference type="Proteomes" id="UP000078200">
    <property type="component" value="Unassembled WGS sequence"/>
</dbReference>
<dbReference type="AlphaFoldDB" id="A0A1A9V0P6"/>